<organism evidence="1 2">
    <name type="scientific">Paramecium sonneborni</name>
    <dbReference type="NCBI Taxonomy" id="65129"/>
    <lineage>
        <taxon>Eukaryota</taxon>
        <taxon>Sar</taxon>
        <taxon>Alveolata</taxon>
        <taxon>Ciliophora</taxon>
        <taxon>Intramacronucleata</taxon>
        <taxon>Oligohymenophorea</taxon>
        <taxon>Peniculida</taxon>
        <taxon>Parameciidae</taxon>
        <taxon>Paramecium</taxon>
    </lineage>
</organism>
<evidence type="ECO:0000313" key="2">
    <source>
        <dbReference type="Proteomes" id="UP000692954"/>
    </source>
</evidence>
<keyword evidence="2" id="KW-1185">Reference proteome</keyword>
<reference evidence="1" key="1">
    <citation type="submission" date="2021-01" db="EMBL/GenBank/DDBJ databases">
        <authorList>
            <consortium name="Genoscope - CEA"/>
            <person name="William W."/>
        </authorList>
    </citation>
    <scope>NUCLEOTIDE SEQUENCE</scope>
</reference>
<protein>
    <submittedName>
        <fullName evidence="1">Uncharacterized protein</fullName>
    </submittedName>
</protein>
<gene>
    <name evidence="1" type="ORF">PSON_ATCC_30995.1.T0050414</name>
</gene>
<dbReference type="EMBL" id="CAJJDN010000005">
    <property type="protein sequence ID" value="CAD8051182.1"/>
    <property type="molecule type" value="Genomic_DNA"/>
</dbReference>
<dbReference type="OrthoDB" id="296000at2759"/>
<evidence type="ECO:0000313" key="1">
    <source>
        <dbReference type="EMBL" id="CAD8051182.1"/>
    </source>
</evidence>
<comment type="caution">
    <text evidence="1">The sequence shown here is derived from an EMBL/GenBank/DDBJ whole genome shotgun (WGS) entry which is preliminary data.</text>
</comment>
<name>A0A8S1KEN9_9CILI</name>
<accession>A0A8S1KEN9</accession>
<proteinExistence type="predicted"/>
<dbReference type="Proteomes" id="UP000692954">
    <property type="component" value="Unassembled WGS sequence"/>
</dbReference>
<sequence length="1285" mass="153704">MQFHYHKQEVKIAFKKSIQLYEGLFFKKINKKLDIYRNKSIQFRNGKVIGKTWIQDITCFDEEIEDYSFHKRGCHIILRNSLDIIRMSQDNFITLKIRKNVSHRIQLNDENYVNYHEGTLNGQPNKLINLNSYYIDEMNCIINDGQILPLGLKIKPLIKYTKLRCFKIAEETYCLQQITNEQCLNILIHKDKQIPFYQDVLYLEGQLSYINGYFFLYNNNQLQMINQHGIEYEEPLHGQCYLDGSEIFVLRDIQIDEQIIKNNLEFTIKTTGVLFKIQIITKSLKLKMMLEENQIPPQEIPDYLVKINDYKFIKETVKKLWKQKSINKTQLIQIFNVLVDMKKSNKIRAKLNLIQCYETENLENLSFSNCIQSETCELSQLIRFFQNHIIYNYVHFLNAIIKYKSKFLNEILPDGSLFNNFEPTEIGSLSKQNKLNDLSFLGSNNIPKIKIDYQKVANQCLIQCHGIYNLPFQQEDFTFFLYTLLVQGNQSRLTLKNFMQEQDKIHTLLTYNSKIDTLFVQLNQYYQQHNLNWFDEMLYQLRKTQYPVQIFQSILDYCPNLTTKEYLISVNVAFERIQTFSTDNYHLFYQLLESFIFIRNSFDQGEYDQLQTIISQLQQSSILSQIISNFNVVYQLGTVLNKIMANPDECQKCIEQLLENYHVNRVKLLQFKIQDKTFNLQNQNELKQCFSYGFKNYIKDDKKIELSIFRKNLEFGKYRDAKLLCQSFNLNINQFDEVLSDAMLRYLQLQKKIDYIEDERKKFLEIQIEIQKLKKEKLVKTQKTMSLYKFIIESKETGNFRDLDQFKCNQIIFSIYRRTQNLDLPYIRLKKKLAKANDLKIYDRDFCKFMIDLAQKNFNVKPQKAQLILEDLSQNGDQLTQSEVSIILLQFSKDENQKREQYWKVLKQSSNADTVQTLLNFQQKQTKQIQLIPQKIEIISKELIEVSLENSVNLAKFEQEYKKFYTENITDIVFLDNILKDPQEAFFLLSLKQSQNTKFLIQKLATSHLMNSEKILTLYIQNFMKPFNVIKLLQGDDKELEELAQALVISQNKQIFDKRCIFNKNERLIQIQERLETLELDNIIPELRYFKDLDIKELKVQNFIKVLQQTDLKLYYSNNEQNLKSYIKNQIKRIPEIIDIKIDLRYHFMIYEDIFGFTQKEKHLIRSFIYQCIESKKLIQYYDNIYKQIISKEFNFDQVKEDFYQIIELECIFIIVEIAKSYFKKHEEVIQFYCQKLISSSSSNDEIEFWYKQDPQDQIRNILIETLKKQSQSLQLNNDMRPLIV</sequence>